<accession>A0AAP9K9W1</accession>
<evidence type="ECO:0000313" key="3">
    <source>
        <dbReference type="Proteomes" id="UP000272136"/>
    </source>
</evidence>
<gene>
    <name evidence="2" type="ORF">APZ19_06765</name>
    <name evidence="1" type="ORF">D0812_06970</name>
</gene>
<organism evidence="2 4">
    <name type="scientific">Vibrio owensii</name>
    <dbReference type="NCBI Taxonomy" id="696485"/>
    <lineage>
        <taxon>Bacteria</taxon>
        <taxon>Pseudomonadati</taxon>
        <taxon>Pseudomonadota</taxon>
        <taxon>Gammaproteobacteria</taxon>
        <taxon>Vibrionales</taxon>
        <taxon>Vibrionaceae</taxon>
        <taxon>Vibrio</taxon>
    </lineage>
</organism>
<dbReference type="Proteomes" id="UP000390336">
    <property type="component" value="Chromosome 1"/>
</dbReference>
<dbReference type="AlphaFoldDB" id="A0AAP9K9W1"/>
<sequence>MNRTFPDQLKKLHSIEIDYADGEGIDFEPYDDFYSQEETSEWIKAWTGNSSLNGHEYLIFGQDGSGGYAAFWLVANVEDLLQQPIVFFGSEGEVGVVAQNFGDYVWLFAHGLGPYEAVAYPDLKRPLNSKFLHFAQEVAPSNESSVSKIISVAKSKYPNFEQMIDELCQ</sequence>
<reference evidence="2" key="3">
    <citation type="submission" date="2019-11" db="EMBL/GenBank/DDBJ databases">
        <title>Complete genome sequence of Vibrio owensii SH-14 isolated from shrimp with acute hepatopancreatic necrosis diease.</title>
        <authorList>
            <person name="Liang X."/>
            <person name="Wang Y."/>
        </authorList>
    </citation>
    <scope>NUCLEOTIDE SEQUENCE</scope>
    <source>
        <strain evidence="2">SH14</strain>
    </source>
</reference>
<dbReference type="EMBL" id="CP045859">
    <property type="protein sequence ID" value="QGH46826.1"/>
    <property type="molecule type" value="Genomic_DNA"/>
</dbReference>
<name>A0AAP9K9W1_9VIBR</name>
<reference evidence="1 3" key="2">
    <citation type="submission" date="2018-10" db="EMBL/GenBank/DDBJ databases">
        <title>Whole Genome of Vibrio owensii strain 170502, isolated from Acute Hepatopancreatic Necrosis Disease (AHPND) shrimp.</title>
        <authorList>
            <person name="Yan M."/>
            <person name="Wang X."/>
            <person name="Wang Y."/>
        </authorList>
    </citation>
    <scope>NUCLEOTIDE SEQUENCE [LARGE SCALE GENOMIC DNA]</scope>
    <source>
        <strain evidence="1 3">1700302</strain>
    </source>
</reference>
<keyword evidence="3" id="KW-1185">Reference proteome</keyword>
<dbReference type="Proteomes" id="UP000272136">
    <property type="component" value="Chromosome 1"/>
</dbReference>
<evidence type="ECO:0000313" key="4">
    <source>
        <dbReference type="Proteomes" id="UP000390336"/>
    </source>
</evidence>
<dbReference type="RefSeq" id="WP_047707023.1">
    <property type="nucleotide sequence ID" value="NZ_CP033137.1"/>
</dbReference>
<proteinExistence type="predicted"/>
<protein>
    <submittedName>
        <fullName evidence="2">SMI1/KNR4 family protein</fullName>
    </submittedName>
</protein>
<reference evidence="2 4" key="1">
    <citation type="journal article" date="2015" name="Genome Announc.">
        <title>Draft Genome Sequence of Vibrio owensii Strain SH-14, Which Causes Shrimp Acute Hepatopancreatic Necrosis Disease.</title>
        <authorList>
            <person name="Liu L."/>
            <person name="Xiao J."/>
            <person name="Xia X."/>
            <person name="Pan Y."/>
            <person name="Yan S."/>
            <person name="Wang Y."/>
        </authorList>
    </citation>
    <scope>NUCLEOTIDE SEQUENCE [LARGE SCALE GENOMIC DNA]</scope>
    <source>
        <strain evidence="2 4">SH14</strain>
    </source>
</reference>
<dbReference type="EMBL" id="CP033137">
    <property type="protein sequence ID" value="AYO14172.1"/>
    <property type="molecule type" value="Genomic_DNA"/>
</dbReference>
<evidence type="ECO:0000313" key="2">
    <source>
        <dbReference type="EMBL" id="QGH46826.1"/>
    </source>
</evidence>
<evidence type="ECO:0000313" key="1">
    <source>
        <dbReference type="EMBL" id="AYO14172.1"/>
    </source>
</evidence>